<evidence type="ECO:0000256" key="3">
    <source>
        <dbReference type="ARBA" id="ARBA00023125"/>
    </source>
</evidence>
<dbReference type="CDD" id="cd17574">
    <property type="entry name" value="REC_OmpR"/>
    <property type="match status" value="1"/>
</dbReference>
<dbReference type="PROSITE" id="PS50110">
    <property type="entry name" value="RESPONSE_REGULATORY"/>
    <property type="match status" value="1"/>
</dbReference>
<dbReference type="Proteomes" id="UP001205748">
    <property type="component" value="Unassembled WGS sequence"/>
</dbReference>
<dbReference type="InterPro" id="IPR036388">
    <property type="entry name" value="WH-like_DNA-bd_sf"/>
</dbReference>
<evidence type="ECO:0000259" key="9">
    <source>
        <dbReference type="PROSITE" id="PS51755"/>
    </source>
</evidence>
<comment type="caution">
    <text evidence="10">The sequence shown here is derived from an EMBL/GenBank/DDBJ whole genome shotgun (WGS) entry which is preliminary data.</text>
</comment>
<feature type="DNA-binding region" description="OmpR/PhoB-type" evidence="7">
    <location>
        <begin position="124"/>
        <end position="224"/>
    </location>
</feature>
<feature type="modified residue" description="4-aspartylphosphate" evidence="6">
    <location>
        <position position="52"/>
    </location>
</feature>
<dbReference type="GO" id="GO:0005829">
    <property type="term" value="C:cytosol"/>
    <property type="evidence" value="ECO:0007669"/>
    <property type="project" value="TreeGrafter"/>
</dbReference>
<dbReference type="InterPro" id="IPR001789">
    <property type="entry name" value="Sig_transdc_resp-reg_receiver"/>
</dbReference>
<dbReference type="Gene3D" id="6.10.250.690">
    <property type="match status" value="1"/>
</dbReference>
<accession>A0AAE3HFL5</accession>
<dbReference type="InterPro" id="IPR039420">
    <property type="entry name" value="WalR-like"/>
</dbReference>
<dbReference type="PANTHER" id="PTHR48111:SF73">
    <property type="entry name" value="ALKALINE PHOSPHATASE SYNTHESIS TRANSCRIPTIONAL REGULATORY PROTEIN PHOP"/>
    <property type="match status" value="1"/>
</dbReference>
<dbReference type="GO" id="GO:0032993">
    <property type="term" value="C:protein-DNA complex"/>
    <property type="evidence" value="ECO:0007669"/>
    <property type="project" value="TreeGrafter"/>
</dbReference>
<organism evidence="10 11">
    <name type="scientific">Irregularibacter muris</name>
    <dbReference type="NCBI Taxonomy" id="1796619"/>
    <lineage>
        <taxon>Bacteria</taxon>
        <taxon>Bacillati</taxon>
        <taxon>Bacillota</taxon>
        <taxon>Clostridia</taxon>
        <taxon>Eubacteriales</taxon>
        <taxon>Eubacteriaceae</taxon>
        <taxon>Irregularibacter</taxon>
    </lineage>
</organism>
<feature type="domain" description="OmpR/PhoB-type" evidence="9">
    <location>
        <begin position="124"/>
        <end position="224"/>
    </location>
</feature>
<reference evidence="10" key="1">
    <citation type="submission" date="2022-07" db="EMBL/GenBank/DDBJ databases">
        <title>Enhanced cultured diversity of the mouse gut microbiota enables custom-made synthetic communities.</title>
        <authorList>
            <person name="Afrizal A."/>
        </authorList>
    </citation>
    <scope>NUCLEOTIDE SEQUENCE</scope>
    <source>
        <strain evidence="10">DSM 28593</strain>
    </source>
</reference>
<dbReference type="Gene3D" id="1.10.10.10">
    <property type="entry name" value="Winged helix-like DNA-binding domain superfamily/Winged helix DNA-binding domain"/>
    <property type="match status" value="1"/>
</dbReference>
<gene>
    <name evidence="10" type="ORF">NSA47_06270</name>
</gene>
<evidence type="ECO:0000256" key="7">
    <source>
        <dbReference type="PROSITE-ProRule" id="PRU01091"/>
    </source>
</evidence>
<dbReference type="SMART" id="SM00862">
    <property type="entry name" value="Trans_reg_C"/>
    <property type="match status" value="1"/>
</dbReference>
<evidence type="ECO:0000313" key="10">
    <source>
        <dbReference type="EMBL" id="MCR1898597.1"/>
    </source>
</evidence>
<dbReference type="InterPro" id="IPR001867">
    <property type="entry name" value="OmpR/PhoB-type_DNA-bd"/>
</dbReference>
<dbReference type="AlphaFoldDB" id="A0AAE3HFL5"/>
<dbReference type="InterPro" id="IPR011006">
    <property type="entry name" value="CheY-like_superfamily"/>
</dbReference>
<evidence type="ECO:0000256" key="4">
    <source>
        <dbReference type="ARBA" id="ARBA00023163"/>
    </source>
</evidence>
<keyword evidence="2" id="KW-0805">Transcription regulation</keyword>
<evidence type="ECO:0000256" key="5">
    <source>
        <dbReference type="ARBA" id="ARBA00024867"/>
    </source>
</evidence>
<dbReference type="PANTHER" id="PTHR48111">
    <property type="entry name" value="REGULATOR OF RPOS"/>
    <property type="match status" value="1"/>
</dbReference>
<dbReference type="Pfam" id="PF00486">
    <property type="entry name" value="Trans_reg_C"/>
    <property type="match status" value="1"/>
</dbReference>
<dbReference type="EMBL" id="JANKAS010000004">
    <property type="protein sequence ID" value="MCR1898597.1"/>
    <property type="molecule type" value="Genomic_DNA"/>
</dbReference>
<dbReference type="Gene3D" id="3.40.50.2300">
    <property type="match status" value="1"/>
</dbReference>
<sequence>MKKILLVEDDQSLNRGINFKLTKEGYKVFSASSIEEARENLREQEIDLIILDVTLPDGNGFDFCQEIRQRRNTLIVFLTACDQEVDVVTGLDMGGDDYITKPFSLTILISKINALLRRNIPSALGKIISKDLEFFPEKMVLIKKGKEIFLSKTELKLLTYLMKNPQQIITKEQLLSQLWDIDGCFVDPNTVAVNVRRLREKIEDDPSNPLYIKTVRGIGYTWNEGCHAL</sequence>
<proteinExistence type="predicted"/>
<protein>
    <recommendedName>
        <fullName evidence="1">Stage 0 sporulation protein A homolog</fullName>
    </recommendedName>
</protein>
<dbReference type="PROSITE" id="PS51755">
    <property type="entry name" value="OMPR_PHOB"/>
    <property type="match status" value="1"/>
</dbReference>
<keyword evidence="11" id="KW-1185">Reference proteome</keyword>
<evidence type="ECO:0000259" key="8">
    <source>
        <dbReference type="PROSITE" id="PS50110"/>
    </source>
</evidence>
<evidence type="ECO:0000256" key="2">
    <source>
        <dbReference type="ARBA" id="ARBA00023015"/>
    </source>
</evidence>
<dbReference type="GO" id="GO:0006355">
    <property type="term" value="P:regulation of DNA-templated transcription"/>
    <property type="evidence" value="ECO:0007669"/>
    <property type="project" value="InterPro"/>
</dbReference>
<dbReference type="GO" id="GO:0000156">
    <property type="term" value="F:phosphorelay response regulator activity"/>
    <property type="evidence" value="ECO:0007669"/>
    <property type="project" value="TreeGrafter"/>
</dbReference>
<comment type="function">
    <text evidence="5">May play the central regulatory role in sporulation. It may be an element of the effector pathway responsible for the activation of sporulation genes in response to nutritional stress. Spo0A may act in concert with spo0H (a sigma factor) to control the expression of some genes that are critical to the sporulation process.</text>
</comment>
<evidence type="ECO:0000256" key="1">
    <source>
        <dbReference type="ARBA" id="ARBA00018672"/>
    </source>
</evidence>
<keyword evidence="3 7" id="KW-0238">DNA-binding</keyword>
<evidence type="ECO:0000313" key="11">
    <source>
        <dbReference type="Proteomes" id="UP001205748"/>
    </source>
</evidence>
<dbReference type="CDD" id="cd00383">
    <property type="entry name" value="trans_reg_C"/>
    <property type="match status" value="1"/>
</dbReference>
<evidence type="ECO:0000256" key="6">
    <source>
        <dbReference type="PROSITE-ProRule" id="PRU00169"/>
    </source>
</evidence>
<dbReference type="SUPFAM" id="SSF52172">
    <property type="entry name" value="CheY-like"/>
    <property type="match status" value="1"/>
</dbReference>
<dbReference type="Pfam" id="PF00072">
    <property type="entry name" value="Response_reg"/>
    <property type="match status" value="1"/>
</dbReference>
<name>A0AAE3HFL5_9FIRM</name>
<dbReference type="GO" id="GO:0000976">
    <property type="term" value="F:transcription cis-regulatory region binding"/>
    <property type="evidence" value="ECO:0007669"/>
    <property type="project" value="TreeGrafter"/>
</dbReference>
<keyword evidence="4" id="KW-0804">Transcription</keyword>
<keyword evidence="6" id="KW-0597">Phosphoprotein</keyword>
<dbReference type="RefSeq" id="WP_257530104.1">
    <property type="nucleotide sequence ID" value="NZ_JANKAS010000004.1"/>
</dbReference>
<feature type="domain" description="Response regulatory" evidence="8">
    <location>
        <begin position="3"/>
        <end position="116"/>
    </location>
</feature>
<dbReference type="SMART" id="SM00448">
    <property type="entry name" value="REC"/>
    <property type="match status" value="1"/>
</dbReference>